<keyword evidence="2" id="KW-0732">Signal</keyword>
<dbReference type="InterPro" id="IPR012464">
    <property type="entry name" value="DUF1676"/>
</dbReference>
<keyword evidence="1" id="KW-1133">Transmembrane helix</keyword>
<dbReference type="PANTHER" id="PTHR21879:SF13">
    <property type="entry name" value="OSIRIS 18"/>
    <property type="match status" value="1"/>
</dbReference>
<gene>
    <name evidence="3" type="ORF">PR048_029793</name>
</gene>
<proteinExistence type="predicted"/>
<organism evidence="3 4">
    <name type="scientific">Dryococelus australis</name>
    <dbReference type="NCBI Taxonomy" id="614101"/>
    <lineage>
        <taxon>Eukaryota</taxon>
        <taxon>Metazoa</taxon>
        <taxon>Ecdysozoa</taxon>
        <taxon>Arthropoda</taxon>
        <taxon>Hexapoda</taxon>
        <taxon>Insecta</taxon>
        <taxon>Pterygota</taxon>
        <taxon>Neoptera</taxon>
        <taxon>Polyneoptera</taxon>
        <taxon>Phasmatodea</taxon>
        <taxon>Verophasmatodea</taxon>
        <taxon>Anareolatae</taxon>
        <taxon>Phasmatidae</taxon>
        <taxon>Eurycanthinae</taxon>
        <taxon>Dryococelus</taxon>
    </lineage>
</organism>
<keyword evidence="1" id="KW-0812">Transmembrane</keyword>
<accession>A0ABQ9G827</accession>
<feature type="transmembrane region" description="Helical" evidence="1">
    <location>
        <begin position="481"/>
        <end position="504"/>
    </location>
</feature>
<evidence type="ECO:0000313" key="3">
    <source>
        <dbReference type="EMBL" id="KAJ8868277.1"/>
    </source>
</evidence>
<feature type="signal peptide" evidence="2">
    <location>
        <begin position="1"/>
        <end position="17"/>
    </location>
</feature>
<name>A0ABQ9G827_9NEOP</name>
<sequence length="579" mass="63298">MGVTAACLLALTVVACAADWPTTTMSEDASPPADNLLEDMPATPAAATTPLVGQRDLSSVVGECLRLGSLSCLKPRLLSFLSTAASQDTVWLSDHLAVRRTADYSPDLTSIRQESQLAQLLSLWPSTCGPRFGSGQRWAENFRTEVCASGRTAGYQRQYPPIHIDPASRVRCLLQEDGGDVTLDDVLQRADGYLTSHELTLRLPRELLDGSMKPFVPKFLLRDLKPELSVPLVPASALAQGQYLLLALPPPRPPHIIASSELSPRRAKLEWKEYVALSQSKGGGRDIPEIIRRQAASPDTISSSSGVCFPIVHQKGRSGIRTQVVPNASRKVYHRDIRHWPPQRLGVAWRGCGGDMSEMRAALRGTTSVESRYLATSLPRYLVSSLPRYIATSLPRYLATSLPRYHLTSLPRYLATSLLRYLDTSSCCSLGVCHKYGGLTPQSTVDDTMTGRAERGRDVQSRASKRVGCVLCAERGFIKKIVMPFLLGLKFKATALVPLALGLIALKTWKALTLGLLSLVLSGAMLVFKLTKPKVVNYEVYHYPQPAPVIEHSAPAAYDPHHHGWGRAADLAYRGHVPS</sequence>
<feature type="chain" id="PRO_5046973111" evidence="2">
    <location>
        <begin position="18"/>
        <end position="579"/>
    </location>
</feature>
<reference evidence="3 4" key="1">
    <citation type="submission" date="2023-02" db="EMBL/GenBank/DDBJ databases">
        <title>LHISI_Scaffold_Assembly.</title>
        <authorList>
            <person name="Stuart O.P."/>
            <person name="Cleave R."/>
            <person name="Magrath M.J.L."/>
            <person name="Mikheyev A.S."/>
        </authorList>
    </citation>
    <scope>NUCLEOTIDE SEQUENCE [LARGE SCALE GENOMIC DNA]</scope>
    <source>
        <strain evidence="3">Daus_M_001</strain>
        <tissue evidence="3">Leg muscle</tissue>
    </source>
</reference>
<dbReference type="Pfam" id="PF07898">
    <property type="entry name" value="DUF1676"/>
    <property type="match status" value="1"/>
</dbReference>
<dbReference type="EMBL" id="JARBHB010000014">
    <property type="protein sequence ID" value="KAJ8868277.1"/>
    <property type="molecule type" value="Genomic_DNA"/>
</dbReference>
<keyword evidence="4" id="KW-1185">Reference proteome</keyword>
<evidence type="ECO:0000313" key="4">
    <source>
        <dbReference type="Proteomes" id="UP001159363"/>
    </source>
</evidence>
<evidence type="ECO:0000256" key="1">
    <source>
        <dbReference type="SAM" id="Phobius"/>
    </source>
</evidence>
<keyword evidence="1" id="KW-0472">Membrane</keyword>
<feature type="transmembrane region" description="Helical" evidence="1">
    <location>
        <begin position="511"/>
        <end position="528"/>
    </location>
</feature>
<dbReference type="Proteomes" id="UP001159363">
    <property type="component" value="Chromosome 13"/>
</dbReference>
<comment type="caution">
    <text evidence="3">The sequence shown here is derived from an EMBL/GenBank/DDBJ whole genome shotgun (WGS) entry which is preliminary data.</text>
</comment>
<dbReference type="PANTHER" id="PTHR21879">
    <property type="entry name" value="FI03362P-RELATED-RELATED"/>
    <property type="match status" value="1"/>
</dbReference>
<protein>
    <submittedName>
        <fullName evidence="3">Uncharacterized protein</fullName>
    </submittedName>
</protein>
<evidence type="ECO:0000256" key="2">
    <source>
        <dbReference type="SAM" id="SignalP"/>
    </source>
</evidence>